<dbReference type="OrthoDB" id="9791543at2"/>
<dbReference type="EMBL" id="CP029255">
    <property type="protein sequence ID" value="AWK03787.1"/>
    <property type="molecule type" value="Genomic_DNA"/>
</dbReference>
<keyword evidence="5" id="KW-1185">Reference proteome</keyword>
<dbReference type="PANTHER" id="PTHR39206">
    <property type="entry name" value="SLL8004 PROTEIN"/>
    <property type="match status" value="1"/>
</dbReference>
<dbReference type="AlphaFoldDB" id="A0A2S1YIC1"/>
<dbReference type="KEGG" id="fcr:HYN56_05920"/>
<evidence type="ECO:0000259" key="3">
    <source>
        <dbReference type="Pfam" id="PF06414"/>
    </source>
</evidence>
<dbReference type="GO" id="GO:0016301">
    <property type="term" value="F:kinase activity"/>
    <property type="evidence" value="ECO:0007669"/>
    <property type="project" value="InterPro"/>
</dbReference>
<dbReference type="InterPro" id="IPR010488">
    <property type="entry name" value="Zeta_toxin_domain"/>
</dbReference>
<dbReference type="Proteomes" id="UP000245250">
    <property type="component" value="Chromosome"/>
</dbReference>
<dbReference type="SUPFAM" id="SSF52540">
    <property type="entry name" value="P-loop containing nucleoside triphosphate hydrolases"/>
    <property type="match status" value="1"/>
</dbReference>
<dbReference type="Gene3D" id="3.40.50.300">
    <property type="entry name" value="P-loop containing nucleotide triphosphate hydrolases"/>
    <property type="match status" value="1"/>
</dbReference>
<protein>
    <recommendedName>
        <fullName evidence="3">Zeta toxin domain-containing protein</fullName>
    </recommendedName>
</protein>
<accession>A0A2S1YIC1</accession>
<keyword evidence="1" id="KW-0547">Nucleotide-binding</keyword>
<name>A0A2S1YIC1_9FLAO</name>
<gene>
    <name evidence="4" type="ORF">HYN56_05920</name>
</gene>
<keyword evidence="2" id="KW-0067">ATP-binding</keyword>
<proteinExistence type="predicted"/>
<dbReference type="RefSeq" id="WP_109191334.1">
    <property type="nucleotide sequence ID" value="NZ_CP029255.1"/>
</dbReference>
<reference evidence="4 5" key="1">
    <citation type="submission" date="2018-05" db="EMBL/GenBank/DDBJ databases">
        <title>Genome sequencing of Flavobacterium sp. HYN0056.</title>
        <authorList>
            <person name="Yi H."/>
            <person name="Baek C."/>
        </authorList>
    </citation>
    <scope>NUCLEOTIDE SEQUENCE [LARGE SCALE GENOMIC DNA]</scope>
    <source>
        <strain evidence="4 5">HYN0056</strain>
    </source>
</reference>
<dbReference type="PANTHER" id="PTHR39206:SF1">
    <property type="entry name" value="SLL8004 PROTEIN"/>
    <property type="match status" value="1"/>
</dbReference>
<feature type="domain" description="Zeta toxin" evidence="3">
    <location>
        <begin position="2"/>
        <end position="144"/>
    </location>
</feature>
<evidence type="ECO:0000256" key="2">
    <source>
        <dbReference type="ARBA" id="ARBA00022840"/>
    </source>
</evidence>
<dbReference type="Pfam" id="PF06414">
    <property type="entry name" value="Zeta_toxin"/>
    <property type="match status" value="1"/>
</dbReference>
<dbReference type="GO" id="GO:0005524">
    <property type="term" value="F:ATP binding"/>
    <property type="evidence" value="ECO:0007669"/>
    <property type="project" value="UniProtKB-KW"/>
</dbReference>
<evidence type="ECO:0000256" key="1">
    <source>
        <dbReference type="ARBA" id="ARBA00022741"/>
    </source>
</evidence>
<evidence type="ECO:0000313" key="5">
    <source>
        <dbReference type="Proteomes" id="UP000245250"/>
    </source>
</evidence>
<dbReference type="InterPro" id="IPR027417">
    <property type="entry name" value="P-loop_NTPase"/>
</dbReference>
<organism evidence="4 5">
    <name type="scientific">Flavobacterium crocinum</name>
    <dbReference type="NCBI Taxonomy" id="2183896"/>
    <lineage>
        <taxon>Bacteria</taxon>
        <taxon>Pseudomonadati</taxon>
        <taxon>Bacteroidota</taxon>
        <taxon>Flavobacteriia</taxon>
        <taxon>Flavobacteriales</taxon>
        <taxon>Flavobacteriaceae</taxon>
        <taxon>Flavobacterium</taxon>
    </lineage>
</organism>
<evidence type="ECO:0000313" key="4">
    <source>
        <dbReference type="EMBL" id="AWK03787.1"/>
    </source>
</evidence>
<sequence length="196" mass="22716">MSKPLLLVIAGCNGSGKSTFSKPLSPDNFTPFDYDLEFLRFYNSLMDSDIRDLMAHRMAFKELKSQIKDAIENKSSFCYETNFNSTPLHWPELFKNNGYDLHLIFLCLDSIQEAKKRVAIRVENGGHFVPDSEIQKRYYEGFNNLNSFFNFFDYVDLYDSSKYLEKPSHILSIESGKVLHISNIPDYLNVLIPKII</sequence>